<evidence type="ECO:0008006" key="4">
    <source>
        <dbReference type="Google" id="ProtNLM"/>
    </source>
</evidence>
<feature type="chain" id="PRO_5046133938" description="DUF4157 domain-containing protein" evidence="1">
    <location>
        <begin position="34"/>
        <end position="238"/>
    </location>
</feature>
<keyword evidence="1" id="KW-0732">Signal</keyword>
<proteinExistence type="predicted"/>
<dbReference type="PROSITE" id="PS51257">
    <property type="entry name" value="PROKAR_LIPOPROTEIN"/>
    <property type="match status" value="1"/>
</dbReference>
<sequence>MPRFPWRPLRRGLAALVVLSLAAACALPGPQHALAPGLNGLQRIAPGVYSDAPGSAEAQRMALAEARARIEPFHGDVMPGRMILCTAQPCADRMRIGVLGLAYGDRLVIIGPAGITPAVIGHELAHVGLHRRVGLSGRLQSRMPRWFDEGLAVWLSPDPRYLRPDLARDAEWITQARSLRDWKSVVTKDSWPAVYGAAGRMVEAIAGEIGAEGLHRLIEATAKGADFDATLARLRADA</sequence>
<dbReference type="RefSeq" id="WP_282302109.1">
    <property type="nucleotide sequence ID" value="NZ_CP124616.1"/>
</dbReference>
<gene>
    <name evidence="2" type="ORF">QF118_08035</name>
</gene>
<dbReference type="EMBL" id="CP124616">
    <property type="protein sequence ID" value="WGW05485.1"/>
    <property type="molecule type" value="Genomic_DNA"/>
</dbReference>
<organism evidence="2 3">
    <name type="scientific">Tropicibacter oceani</name>
    <dbReference type="NCBI Taxonomy" id="3058420"/>
    <lineage>
        <taxon>Bacteria</taxon>
        <taxon>Pseudomonadati</taxon>
        <taxon>Pseudomonadota</taxon>
        <taxon>Alphaproteobacteria</taxon>
        <taxon>Rhodobacterales</taxon>
        <taxon>Roseobacteraceae</taxon>
        <taxon>Tropicibacter</taxon>
    </lineage>
</organism>
<keyword evidence="3" id="KW-1185">Reference proteome</keyword>
<evidence type="ECO:0000313" key="3">
    <source>
        <dbReference type="Proteomes" id="UP001241605"/>
    </source>
</evidence>
<protein>
    <recommendedName>
        <fullName evidence="4">DUF4157 domain-containing protein</fullName>
    </recommendedName>
</protein>
<accession>A0ABY8QLS1</accession>
<feature type="signal peptide" evidence="1">
    <location>
        <begin position="1"/>
        <end position="33"/>
    </location>
</feature>
<reference evidence="2 3" key="1">
    <citation type="submission" date="2023-05" db="EMBL/GenBank/DDBJ databases">
        <title>YMD87, complete Genome.</title>
        <authorList>
            <person name="Zhang J."/>
            <person name="Xu X."/>
        </authorList>
    </citation>
    <scope>NUCLEOTIDE SEQUENCE [LARGE SCALE GENOMIC DNA]</scope>
    <source>
        <strain evidence="2 3">YMD87</strain>
    </source>
</reference>
<name>A0ABY8QLS1_9RHOB</name>
<evidence type="ECO:0000256" key="1">
    <source>
        <dbReference type="SAM" id="SignalP"/>
    </source>
</evidence>
<evidence type="ECO:0000313" key="2">
    <source>
        <dbReference type="EMBL" id="WGW05485.1"/>
    </source>
</evidence>
<dbReference type="Proteomes" id="UP001241605">
    <property type="component" value="Chromosome"/>
</dbReference>